<evidence type="ECO:0000256" key="2">
    <source>
        <dbReference type="SAM" id="MobiDB-lite"/>
    </source>
</evidence>
<reference evidence="4 5" key="1">
    <citation type="journal article" date="2020" name="Mol. Biol. Evol.">
        <title>Interspecific Gene Flow and the Evolution of Specialization in Black and White Rhinoceros.</title>
        <authorList>
            <person name="Moodley Y."/>
            <person name="Westbury M.V."/>
            <person name="Russo I.M."/>
            <person name="Gopalakrishnan S."/>
            <person name="Rakotoarivelo A."/>
            <person name="Olsen R.A."/>
            <person name="Prost S."/>
            <person name="Tunstall T."/>
            <person name="Ryder O.A."/>
            <person name="Dalen L."/>
            <person name="Bruford M.W."/>
        </authorList>
    </citation>
    <scope>NUCLEOTIDE SEQUENCE [LARGE SCALE GENOMIC DNA]</scope>
    <source>
        <strain evidence="4">SBR-YM</strain>
        <tissue evidence="4">Skin</tissue>
    </source>
</reference>
<name>A0A7J7F324_DICBM</name>
<dbReference type="GO" id="GO:0005829">
    <property type="term" value="C:cytosol"/>
    <property type="evidence" value="ECO:0007669"/>
    <property type="project" value="UniProtKB-ARBA"/>
</dbReference>
<dbReference type="InterPro" id="IPR007659">
    <property type="entry name" value="Keratin_matx"/>
</dbReference>
<dbReference type="GO" id="GO:0045095">
    <property type="term" value="C:keratin filament"/>
    <property type="evidence" value="ECO:0007669"/>
    <property type="project" value="InterPro"/>
</dbReference>
<sequence length="336" mass="36237">ADVQGGGYIRAKAEERSIETQRDFSSQPNQNPTPDTMVCCAPLCCSVPTGPATTICSSDKFCRCGVCLPSTCPHEISLLQPTCCDLSRPPCCEPDTYVPTCWLLNSRYPTPGLSGINLTTYTGGYKRPTEDNLVEGNLPFPTKIYLITVPMSCCESCLQGCCSVPTGPAATICSSDLCCQCGVCLPRTCPHEISLLQPTCCDTCPPACCVPDSYVPSCWLLNSYHPTPNLSGISVTTCVQPCEKQKQTRFPAPWLAVLPAAAASPPAPPPPSALLINSAVGRIYKSPRARRDIRTSEGSSVFTTKPVKNTDSQRHGLLRSLPLQRPHRPCHHHLLL</sequence>
<feature type="non-terminal residue" evidence="4">
    <location>
        <position position="1"/>
    </location>
</feature>
<evidence type="ECO:0000259" key="3">
    <source>
        <dbReference type="PROSITE" id="PS51379"/>
    </source>
</evidence>
<dbReference type="GO" id="GO:0005198">
    <property type="term" value="F:structural molecule activity"/>
    <property type="evidence" value="ECO:0007669"/>
    <property type="project" value="InterPro"/>
</dbReference>
<keyword evidence="1" id="KW-0416">Keratin</keyword>
<dbReference type="EMBL" id="JACDTQ010001563">
    <property type="protein sequence ID" value="KAF5922076.1"/>
    <property type="molecule type" value="Genomic_DNA"/>
</dbReference>
<evidence type="ECO:0000256" key="1">
    <source>
        <dbReference type="ARBA" id="ARBA00022744"/>
    </source>
</evidence>
<dbReference type="Proteomes" id="UP000551758">
    <property type="component" value="Unassembled WGS sequence"/>
</dbReference>
<protein>
    <recommendedName>
        <fullName evidence="3">4Fe-4S ferredoxin-type domain-containing protein</fullName>
    </recommendedName>
</protein>
<accession>A0A7J7F324</accession>
<dbReference type="InterPro" id="IPR017896">
    <property type="entry name" value="4Fe4S_Fe-S-bd"/>
</dbReference>
<feature type="region of interest" description="Disordered" evidence="2">
    <location>
        <begin position="288"/>
        <end position="319"/>
    </location>
</feature>
<feature type="compositionally biased region" description="Polar residues" evidence="2">
    <location>
        <begin position="296"/>
        <end position="310"/>
    </location>
</feature>
<dbReference type="PROSITE" id="PS51379">
    <property type="entry name" value="4FE4S_FER_2"/>
    <property type="match status" value="1"/>
</dbReference>
<gene>
    <name evidence="4" type="ORF">HPG69_006755</name>
</gene>
<organism evidence="4 5">
    <name type="scientific">Diceros bicornis minor</name>
    <name type="common">South-central black rhinoceros</name>
    <dbReference type="NCBI Taxonomy" id="77932"/>
    <lineage>
        <taxon>Eukaryota</taxon>
        <taxon>Metazoa</taxon>
        <taxon>Chordata</taxon>
        <taxon>Craniata</taxon>
        <taxon>Vertebrata</taxon>
        <taxon>Euteleostomi</taxon>
        <taxon>Mammalia</taxon>
        <taxon>Eutheria</taxon>
        <taxon>Laurasiatheria</taxon>
        <taxon>Perissodactyla</taxon>
        <taxon>Rhinocerotidae</taxon>
        <taxon>Diceros</taxon>
    </lineage>
</organism>
<proteinExistence type="predicted"/>
<dbReference type="PANTHER" id="PTHR23260">
    <property type="entry name" value="KERATIN ASSOCIATED PROTEIN 3-3-RELATED"/>
    <property type="match status" value="1"/>
</dbReference>
<dbReference type="PANTHER" id="PTHR23260:SF11">
    <property type="entry name" value="4FE-4S FERREDOXIN-TYPE DOMAIN-CONTAINING PROTEIN"/>
    <property type="match status" value="1"/>
</dbReference>
<dbReference type="Pfam" id="PF04579">
    <property type="entry name" value="Keratin_matx"/>
    <property type="match status" value="2"/>
</dbReference>
<evidence type="ECO:0000313" key="5">
    <source>
        <dbReference type="Proteomes" id="UP000551758"/>
    </source>
</evidence>
<evidence type="ECO:0000313" key="4">
    <source>
        <dbReference type="EMBL" id="KAF5922076.1"/>
    </source>
</evidence>
<comment type="caution">
    <text evidence="4">The sequence shown here is derived from an EMBL/GenBank/DDBJ whole genome shotgun (WGS) entry which is preliminary data.</text>
</comment>
<keyword evidence="5" id="KW-1185">Reference proteome</keyword>
<dbReference type="AlphaFoldDB" id="A0A7J7F324"/>
<feature type="domain" description="4Fe-4S ferredoxin-type" evidence="3">
    <location>
        <begin position="168"/>
        <end position="199"/>
    </location>
</feature>